<evidence type="ECO:0000313" key="2">
    <source>
        <dbReference type="Proteomes" id="UP000250235"/>
    </source>
</evidence>
<keyword evidence="2" id="KW-1185">Reference proteome</keyword>
<evidence type="ECO:0000313" key="1">
    <source>
        <dbReference type="EMBL" id="KZV55603.1"/>
    </source>
</evidence>
<protein>
    <submittedName>
        <fullName evidence="1">Uncharacterized protein</fullName>
    </submittedName>
</protein>
<sequence length="251" mass="27599">MASWTYKDPAAVGSGSTSRRKQQLIQSRASMNQLLICIRSQDVVPVASKLQRYESSRKHFSTNDWTPSCKPFNAINAQDGMNQWLKWSRAIASIQGNKICTILGNISHTVAAGVNLWSLGVLTAAGCGIGSVHEFPAIACLSYVQFQLLFMPLLVLKNMYVVSGSQLVSVGNSNDVLRKYVVYIAEHHIFQFNVHSQSSSSGDWQCFNLTPVSKRYPLATSEFLDSDSIYTLTSELPVSDSVPRVTAASNI</sequence>
<dbReference type="Proteomes" id="UP000250235">
    <property type="component" value="Unassembled WGS sequence"/>
</dbReference>
<gene>
    <name evidence="1" type="ORF">F511_25494</name>
</gene>
<reference evidence="1 2" key="1">
    <citation type="journal article" date="2015" name="Proc. Natl. Acad. Sci. U.S.A.">
        <title>The resurrection genome of Boea hygrometrica: A blueprint for survival of dehydration.</title>
        <authorList>
            <person name="Xiao L."/>
            <person name="Yang G."/>
            <person name="Zhang L."/>
            <person name="Yang X."/>
            <person name="Zhao S."/>
            <person name="Ji Z."/>
            <person name="Zhou Q."/>
            <person name="Hu M."/>
            <person name="Wang Y."/>
            <person name="Chen M."/>
            <person name="Xu Y."/>
            <person name="Jin H."/>
            <person name="Xiao X."/>
            <person name="Hu G."/>
            <person name="Bao F."/>
            <person name="Hu Y."/>
            <person name="Wan P."/>
            <person name="Li L."/>
            <person name="Deng X."/>
            <person name="Kuang T."/>
            <person name="Xiang C."/>
            <person name="Zhu J.K."/>
            <person name="Oliver M.J."/>
            <person name="He Y."/>
        </authorList>
    </citation>
    <scope>NUCLEOTIDE SEQUENCE [LARGE SCALE GENOMIC DNA]</scope>
    <source>
        <strain evidence="2">cv. XS01</strain>
    </source>
</reference>
<accession>A0A2Z7D956</accession>
<proteinExistence type="predicted"/>
<name>A0A2Z7D956_9LAMI</name>
<dbReference type="AlphaFoldDB" id="A0A2Z7D956"/>
<dbReference type="EMBL" id="KQ988493">
    <property type="protein sequence ID" value="KZV55603.1"/>
    <property type="molecule type" value="Genomic_DNA"/>
</dbReference>
<organism evidence="1 2">
    <name type="scientific">Dorcoceras hygrometricum</name>
    <dbReference type="NCBI Taxonomy" id="472368"/>
    <lineage>
        <taxon>Eukaryota</taxon>
        <taxon>Viridiplantae</taxon>
        <taxon>Streptophyta</taxon>
        <taxon>Embryophyta</taxon>
        <taxon>Tracheophyta</taxon>
        <taxon>Spermatophyta</taxon>
        <taxon>Magnoliopsida</taxon>
        <taxon>eudicotyledons</taxon>
        <taxon>Gunneridae</taxon>
        <taxon>Pentapetalae</taxon>
        <taxon>asterids</taxon>
        <taxon>lamiids</taxon>
        <taxon>Lamiales</taxon>
        <taxon>Gesneriaceae</taxon>
        <taxon>Didymocarpoideae</taxon>
        <taxon>Trichosporeae</taxon>
        <taxon>Loxocarpinae</taxon>
        <taxon>Dorcoceras</taxon>
    </lineage>
</organism>